<accession>A0AAQ4ED20</accession>
<organism evidence="1 2">
    <name type="scientific">Amblyomma americanum</name>
    <name type="common">Lone star tick</name>
    <dbReference type="NCBI Taxonomy" id="6943"/>
    <lineage>
        <taxon>Eukaryota</taxon>
        <taxon>Metazoa</taxon>
        <taxon>Ecdysozoa</taxon>
        <taxon>Arthropoda</taxon>
        <taxon>Chelicerata</taxon>
        <taxon>Arachnida</taxon>
        <taxon>Acari</taxon>
        <taxon>Parasitiformes</taxon>
        <taxon>Ixodida</taxon>
        <taxon>Ixodoidea</taxon>
        <taxon>Ixodidae</taxon>
        <taxon>Amblyomminae</taxon>
        <taxon>Amblyomma</taxon>
    </lineage>
</organism>
<dbReference type="EMBL" id="JARKHS020018030">
    <property type="protein sequence ID" value="KAK8772641.1"/>
    <property type="molecule type" value="Genomic_DNA"/>
</dbReference>
<dbReference type="Proteomes" id="UP001321473">
    <property type="component" value="Unassembled WGS sequence"/>
</dbReference>
<gene>
    <name evidence="1" type="ORF">V5799_024115</name>
</gene>
<evidence type="ECO:0000313" key="1">
    <source>
        <dbReference type="EMBL" id="KAK8772641.1"/>
    </source>
</evidence>
<name>A0AAQ4ED20_AMBAM</name>
<evidence type="ECO:0000313" key="2">
    <source>
        <dbReference type="Proteomes" id="UP001321473"/>
    </source>
</evidence>
<dbReference type="AlphaFoldDB" id="A0AAQ4ED20"/>
<comment type="caution">
    <text evidence="1">The sequence shown here is derived from an EMBL/GenBank/DDBJ whole genome shotgun (WGS) entry which is preliminary data.</text>
</comment>
<keyword evidence="2" id="KW-1185">Reference proteome</keyword>
<reference evidence="1 2" key="1">
    <citation type="journal article" date="2023" name="Arcadia Sci">
        <title>De novo assembly of a long-read Amblyomma americanum tick genome.</title>
        <authorList>
            <person name="Chou S."/>
            <person name="Poskanzer K.E."/>
            <person name="Rollins M."/>
            <person name="Thuy-Boun P.S."/>
        </authorList>
    </citation>
    <scope>NUCLEOTIDE SEQUENCE [LARGE SCALE GENOMIC DNA]</scope>
    <source>
        <strain evidence="1">F_SG_1</strain>
        <tissue evidence="1">Salivary glands</tissue>
    </source>
</reference>
<sequence length="115" mass="12417">MAAVYIVVYAGDRASNGVGGCMKTTLTRGRVISRRLRSVCATNSPLNWEVRGSVARTCASWPWTRADPDPSATRLSGGIPRRRKACWTTVIFFSGRLCLPTGAMAACTSCMTLQT</sequence>
<proteinExistence type="predicted"/>
<protein>
    <submittedName>
        <fullName evidence="1">Uncharacterized protein</fullName>
    </submittedName>
</protein>